<keyword evidence="2" id="KW-1185">Reference proteome</keyword>
<reference evidence="1 2" key="1">
    <citation type="journal article" date="2021" name="J. Hered.">
        <title>A chromosome-level genome assembly of the parasitoid wasp, Cotesia glomerata (Hymenoptera: Braconidae).</title>
        <authorList>
            <person name="Pinto B.J."/>
            <person name="Weis J.J."/>
            <person name="Gamble T."/>
            <person name="Ode P.J."/>
            <person name="Paul R."/>
            <person name="Zaspel J.M."/>
        </authorList>
    </citation>
    <scope>NUCLEOTIDE SEQUENCE [LARGE SCALE GENOMIC DNA]</scope>
    <source>
        <strain evidence="1">CgM1</strain>
    </source>
</reference>
<gene>
    <name evidence="1" type="ORF">KQX54_017594</name>
</gene>
<dbReference type="Proteomes" id="UP000826195">
    <property type="component" value="Unassembled WGS sequence"/>
</dbReference>
<accession>A0AAV7ICX9</accession>
<evidence type="ECO:0000313" key="2">
    <source>
        <dbReference type="Proteomes" id="UP000826195"/>
    </source>
</evidence>
<sequence length="135" mass="15171">MRSLRSGSLRSGPSLESYRSLFLRGSECLVRLTKNHPTSSELDQTTLTLLFFHFAGNLKTKTKSNVLWPLYAFNARVRTKGLKRRAKPKVEPPILKSLRSLSLAAQIDVKPCFTFNSIGQKTAICWQALDSGEEN</sequence>
<proteinExistence type="predicted"/>
<organism evidence="1 2">
    <name type="scientific">Cotesia glomerata</name>
    <name type="common">Lepidopteran parasitic wasp</name>
    <name type="synonym">Apanteles glomeratus</name>
    <dbReference type="NCBI Taxonomy" id="32391"/>
    <lineage>
        <taxon>Eukaryota</taxon>
        <taxon>Metazoa</taxon>
        <taxon>Ecdysozoa</taxon>
        <taxon>Arthropoda</taxon>
        <taxon>Hexapoda</taxon>
        <taxon>Insecta</taxon>
        <taxon>Pterygota</taxon>
        <taxon>Neoptera</taxon>
        <taxon>Endopterygota</taxon>
        <taxon>Hymenoptera</taxon>
        <taxon>Apocrita</taxon>
        <taxon>Ichneumonoidea</taxon>
        <taxon>Braconidae</taxon>
        <taxon>Microgastrinae</taxon>
        <taxon>Cotesia</taxon>
    </lineage>
</organism>
<protein>
    <submittedName>
        <fullName evidence="1">Uncharacterized protein</fullName>
    </submittedName>
</protein>
<evidence type="ECO:0000313" key="1">
    <source>
        <dbReference type="EMBL" id="KAH0550125.1"/>
    </source>
</evidence>
<comment type="caution">
    <text evidence="1">The sequence shown here is derived from an EMBL/GenBank/DDBJ whole genome shotgun (WGS) entry which is preliminary data.</text>
</comment>
<dbReference type="EMBL" id="JAHXZJ010001864">
    <property type="protein sequence ID" value="KAH0550125.1"/>
    <property type="molecule type" value="Genomic_DNA"/>
</dbReference>
<name>A0AAV7ICX9_COTGL</name>
<dbReference type="AlphaFoldDB" id="A0AAV7ICX9"/>